<name>A0AAW0Q397_9GOBI</name>
<evidence type="ECO:0000313" key="3">
    <source>
        <dbReference type="EMBL" id="KAK7933470.1"/>
    </source>
</evidence>
<keyword evidence="4" id="KW-1185">Reference proteome</keyword>
<feature type="compositionally biased region" description="Basic and acidic residues" evidence="1">
    <location>
        <begin position="21"/>
        <end position="39"/>
    </location>
</feature>
<evidence type="ECO:0000256" key="2">
    <source>
        <dbReference type="SAM" id="SignalP"/>
    </source>
</evidence>
<feature type="chain" id="PRO_5043810637" description="Cocaine- and amphetamine-regulated transcript protein" evidence="2">
    <location>
        <begin position="20"/>
        <end position="137"/>
    </location>
</feature>
<evidence type="ECO:0000313" key="4">
    <source>
        <dbReference type="Proteomes" id="UP001460270"/>
    </source>
</evidence>
<feature type="signal peptide" evidence="2">
    <location>
        <begin position="1"/>
        <end position="19"/>
    </location>
</feature>
<protein>
    <recommendedName>
        <fullName evidence="5">Cocaine- and amphetamine-regulated transcript protein</fullName>
    </recommendedName>
</protein>
<organism evidence="3 4">
    <name type="scientific">Mugilogobius chulae</name>
    <name type="common">yellowstripe goby</name>
    <dbReference type="NCBI Taxonomy" id="88201"/>
    <lineage>
        <taxon>Eukaryota</taxon>
        <taxon>Metazoa</taxon>
        <taxon>Chordata</taxon>
        <taxon>Craniata</taxon>
        <taxon>Vertebrata</taxon>
        <taxon>Euteleostomi</taxon>
        <taxon>Actinopterygii</taxon>
        <taxon>Neopterygii</taxon>
        <taxon>Teleostei</taxon>
        <taxon>Neoteleostei</taxon>
        <taxon>Acanthomorphata</taxon>
        <taxon>Gobiaria</taxon>
        <taxon>Gobiiformes</taxon>
        <taxon>Gobioidei</taxon>
        <taxon>Gobiidae</taxon>
        <taxon>Gobionellinae</taxon>
        <taxon>Mugilogobius</taxon>
    </lineage>
</organism>
<dbReference type="EMBL" id="JBBPFD010000003">
    <property type="protein sequence ID" value="KAK7933470.1"/>
    <property type="molecule type" value="Genomic_DNA"/>
</dbReference>
<evidence type="ECO:0000256" key="1">
    <source>
        <dbReference type="SAM" id="MobiDB-lite"/>
    </source>
</evidence>
<dbReference type="Proteomes" id="UP001460270">
    <property type="component" value="Unassembled WGS sequence"/>
</dbReference>
<dbReference type="AlphaFoldDB" id="A0AAW0Q397"/>
<accession>A0AAW0Q397</accession>
<proteinExistence type="predicted"/>
<keyword evidence="2" id="KW-0732">Signal</keyword>
<feature type="compositionally biased region" description="Polar residues" evidence="1">
    <location>
        <begin position="46"/>
        <end position="62"/>
    </location>
</feature>
<reference evidence="4" key="1">
    <citation type="submission" date="2024-04" db="EMBL/GenBank/DDBJ databases">
        <title>Salinicola lusitanus LLJ914,a marine bacterium isolated from the Okinawa Trough.</title>
        <authorList>
            <person name="Li J."/>
        </authorList>
    </citation>
    <scope>NUCLEOTIDE SEQUENCE [LARGE SCALE GENOMIC DNA]</scope>
</reference>
<evidence type="ECO:0008006" key="5">
    <source>
        <dbReference type="Google" id="ProtNLM"/>
    </source>
</evidence>
<sequence>MELLWRLFLCLLLSVCAESRPETRPELRPGSRPESEPETRPGPASEQMNSTAPPSGHASYSSDHAPFRPHRLPGLCRRLRRRRITVMCNLDKFCWSPQNQTRTETRPRTGSGSGSGSGQVCLCPRGLRCSHYFIHSL</sequence>
<gene>
    <name evidence="3" type="ORF">WMY93_004366</name>
</gene>
<comment type="caution">
    <text evidence="3">The sequence shown here is derived from an EMBL/GenBank/DDBJ whole genome shotgun (WGS) entry which is preliminary data.</text>
</comment>
<feature type="region of interest" description="Disordered" evidence="1">
    <location>
        <begin position="21"/>
        <end position="71"/>
    </location>
</feature>